<sequence length="110" mass="11178">MWGKSTHSRQGRVAGRVGGNLTGRAVVAARGGSQRITSRAGSDSAPADGAAAPSCAAATRPAGASPRPNPSASSTAGVDRERNRLEITPGLSPDRRLRPSPSELNRPDPA</sequence>
<name>A0ABN6PIG2_9BURK</name>
<dbReference type="Proteomes" id="UP001057498">
    <property type="component" value="Chromosome"/>
</dbReference>
<feature type="region of interest" description="Disordered" evidence="1">
    <location>
        <begin position="1"/>
        <end position="110"/>
    </location>
</feature>
<feature type="compositionally biased region" description="Low complexity" evidence="1">
    <location>
        <begin position="38"/>
        <end position="66"/>
    </location>
</feature>
<evidence type="ECO:0000313" key="2">
    <source>
        <dbReference type="EMBL" id="BDI03799.1"/>
    </source>
</evidence>
<organism evidence="2 3">
    <name type="scientific">Sphaerotilus microaerophilus</name>
    <dbReference type="NCBI Taxonomy" id="2914710"/>
    <lineage>
        <taxon>Bacteria</taxon>
        <taxon>Pseudomonadati</taxon>
        <taxon>Pseudomonadota</taxon>
        <taxon>Betaproteobacteria</taxon>
        <taxon>Burkholderiales</taxon>
        <taxon>Sphaerotilaceae</taxon>
        <taxon>Sphaerotilus</taxon>
    </lineage>
</organism>
<evidence type="ECO:0000256" key="1">
    <source>
        <dbReference type="SAM" id="MobiDB-lite"/>
    </source>
</evidence>
<evidence type="ECO:0000313" key="3">
    <source>
        <dbReference type="Proteomes" id="UP001057498"/>
    </source>
</evidence>
<keyword evidence="3" id="KW-1185">Reference proteome</keyword>
<feature type="compositionally biased region" description="Basic residues" evidence="1">
    <location>
        <begin position="1"/>
        <end position="10"/>
    </location>
</feature>
<accession>A0ABN6PIG2</accession>
<protein>
    <submittedName>
        <fullName evidence="2">Uncharacterized protein</fullName>
    </submittedName>
</protein>
<dbReference type="EMBL" id="AP025730">
    <property type="protein sequence ID" value="BDI03799.1"/>
    <property type="molecule type" value="Genomic_DNA"/>
</dbReference>
<gene>
    <name evidence="2" type="ORF">CATMQ487_07690</name>
</gene>
<reference evidence="2" key="1">
    <citation type="submission" date="2022-04" db="EMBL/GenBank/DDBJ databases">
        <title>Whole genome sequence of Sphaerotilus sp. FB-5.</title>
        <authorList>
            <person name="Takeda M."/>
            <person name="Narihara S."/>
            <person name="Akimoto M."/>
            <person name="Akimoto R."/>
            <person name="Nishiyashiki S."/>
            <person name="Murakami T."/>
        </authorList>
    </citation>
    <scope>NUCLEOTIDE SEQUENCE</scope>
    <source>
        <strain evidence="2">FB-5</strain>
    </source>
</reference>
<proteinExistence type="predicted"/>